<reference evidence="2 3" key="1">
    <citation type="submission" date="2018-10" db="EMBL/GenBank/DDBJ databases">
        <title>Phylogenomics of Brevibacillus.</title>
        <authorList>
            <person name="Dunlap C."/>
        </authorList>
    </citation>
    <scope>NUCLEOTIDE SEQUENCE [LARGE SCALE GENOMIC DNA]</scope>
    <source>
        <strain evidence="2 3">JCM 15085</strain>
    </source>
</reference>
<evidence type="ECO:0000256" key="1">
    <source>
        <dbReference type="SAM" id="Phobius"/>
    </source>
</evidence>
<evidence type="ECO:0000313" key="2">
    <source>
        <dbReference type="EMBL" id="RNB86106.1"/>
    </source>
</evidence>
<organism evidence="2 3">
    <name type="scientific">Brevibacillus panacihumi</name>
    <dbReference type="NCBI Taxonomy" id="497735"/>
    <lineage>
        <taxon>Bacteria</taxon>
        <taxon>Bacillati</taxon>
        <taxon>Bacillota</taxon>
        <taxon>Bacilli</taxon>
        <taxon>Bacillales</taxon>
        <taxon>Paenibacillaceae</taxon>
        <taxon>Brevibacillus</taxon>
    </lineage>
</organism>
<dbReference type="EMBL" id="RHHT01000002">
    <property type="protein sequence ID" value="RNB86106.1"/>
    <property type="molecule type" value="Genomic_DNA"/>
</dbReference>
<feature type="transmembrane region" description="Helical" evidence="1">
    <location>
        <begin position="34"/>
        <end position="60"/>
    </location>
</feature>
<gene>
    <name evidence="2" type="ORF">EDM58_00710</name>
</gene>
<accession>A0A3M8DDI7</accession>
<keyword evidence="1" id="KW-1133">Transmembrane helix</keyword>
<keyword evidence="1" id="KW-0472">Membrane</keyword>
<dbReference type="AlphaFoldDB" id="A0A3M8DDI7"/>
<protein>
    <submittedName>
        <fullName evidence="2">Uncharacterized protein</fullName>
    </submittedName>
</protein>
<keyword evidence="1" id="KW-0812">Transmembrane</keyword>
<comment type="caution">
    <text evidence="2">The sequence shown here is derived from an EMBL/GenBank/DDBJ whole genome shotgun (WGS) entry which is preliminary data.</text>
</comment>
<feature type="transmembrane region" description="Helical" evidence="1">
    <location>
        <begin position="80"/>
        <end position="104"/>
    </location>
</feature>
<feature type="transmembrane region" description="Helical" evidence="1">
    <location>
        <begin position="6"/>
        <end position="22"/>
    </location>
</feature>
<sequence>MKRDLLLLPIYLVPFVYLKLLWESSGYPYGDLMLLSLFAILVFLHKSFLFLLVGHFLSYISSEGFFFVFGLEEIGYFQPFRVWEMTSLTHSFVSPVILMLYFVFRLKKFFDVKNYMK</sequence>
<proteinExistence type="predicted"/>
<evidence type="ECO:0000313" key="3">
    <source>
        <dbReference type="Proteomes" id="UP000281915"/>
    </source>
</evidence>
<name>A0A3M8DDI7_9BACL</name>
<dbReference type="Proteomes" id="UP000281915">
    <property type="component" value="Unassembled WGS sequence"/>
</dbReference>